<reference evidence="2" key="2">
    <citation type="submission" date="2017-06" db="EMBL/GenBank/DDBJ databases">
        <title>WGS assembly of Brachypodium distachyon.</title>
        <authorList>
            <consortium name="The International Brachypodium Initiative"/>
            <person name="Lucas S."/>
            <person name="Harmon-Smith M."/>
            <person name="Lail K."/>
            <person name="Tice H."/>
            <person name="Grimwood J."/>
            <person name="Bruce D."/>
            <person name="Barry K."/>
            <person name="Shu S."/>
            <person name="Lindquist E."/>
            <person name="Wang M."/>
            <person name="Pitluck S."/>
            <person name="Vogel J.P."/>
            <person name="Garvin D.F."/>
            <person name="Mockler T.C."/>
            <person name="Schmutz J."/>
            <person name="Rokhsar D."/>
            <person name="Bevan M.W."/>
        </authorList>
    </citation>
    <scope>NUCLEOTIDE SEQUENCE</scope>
    <source>
        <strain evidence="2">Bd21</strain>
    </source>
</reference>
<dbReference type="EnsemblPlants" id="PNT62366">
    <property type="protein sequence ID" value="PNT62366"/>
    <property type="gene ID" value="BRADI_4g02415v3"/>
</dbReference>
<keyword evidence="4" id="KW-1185">Reference proteome</keyword>
<dbReference type="InParanoid" id="A0A2K2CK11"/>
<dbReference type="EMBL" id="CM000883">
    <property type="protein sequence ID" value="PNT62366.1"/>
    <property type="molecule type" value="Genomic_DNA"/>
</dbReference>
<dbReference type="Gramene" id="PNT62366">
    <property type="protein sequence ID" value="PNT62366"/>
    <property type="gene ID" value="BRADI_4g02415v3"/>
</dbReference>
<proteinExistence type="predicted"/>
<name>A0A2K2CK11_BRADI</name>
<reference evidence="2 3" key="1">
    <citation type="journal article" date="2010" name="Nature">
        <title>Genome sequencing and analysis of the model grass Brachypodium distachyon.</title>
        <authorList>
            <consortium name="International Brachypodium Initiative"/>
        </authorList>
    </citation>
    <scope>NUCLEOTIDE SEQUENCE [LARGE SCALE GENOMIC DNA]</scope>
    <source>
        <strain evidence="2 3">Bd21</strain>
    </source>
</reference>
<feature type="compositionally biased region" description="Basic and acidic residues" evidence="1">
    <location>
        <begin position="17"/>
        <end position="28"/>
    </location>
</feature>
<sequence>MPRRWSVVFSGSGTASEARDTGENRGGIKQDCSPSARQAKWWRSRCKANTSRNDGRKCGAQAGRKHQLLPGSQEKMAHPLTRSPLANGPKAETQQEDKV</sequence>
<organism evidence="2">
    <name type="scientific">Brachypodium distachyon</name>
    <name type="common">Purple false brome</name>
    <name type="synonym">Trachynia distachya</name>
    <dbReference type="NCBI Taxonomy" id="15368"/>
    <lineage>
        <taxon>Eukaryota</taxon>
        <taxon>Viridiplantae</taxon>
        <taxon>Streptophyta</taxon>
        <taxon>Embryophyta</taxon>
        <taxon>Tracheophyta</taxon>
        <taxon>Spermatophyta</taxon>
        <taxon>Magnoliopsida</taxon>
        <taxon>Liliopsida</taxon>
        <taxon>Poales</taxon>
        <taxon>Poaceae</taxon>
        <taxon>BOP clade</taxon>
        <taxon>Pooideae</taxon>
        <taxon>Stipodae</taxon>
        <taxon>Brachypodieae</taxon>
        <taxon>Brachypodium</taxon>
    </lineage>
</organism>
<evidence type="ECO:0000313" key="2">
    <source>
        <dbReference type="EMBL" id="PNT62366.1"/>
    </source>
</evidence>
<dbReference type="AlphaFoldDB" id="A0A2K2CK11"/>
<gene>
    <name evidence="2" type="ORF">BRADI_4g02415v3</name>
</gene>
<feature type="region of interest" description="Disordered" evidence="1">
    <location>
        <begin position="1"/>
        <end position="99"/>
    </location>
</feature>
<protein>
    <submittedName>
        <fullName evidence="2 3">Uncharacterized protein</fullName>
    </submittedName>
</protein>
<dbReference type="Proteomes" id="UP000008810">
    <property type="component" value="Chromosome 4"/>
</dbReference>
<evidence type="ECO:0000313" key="4">
    <source>
        <dbReference type="Proteomes" id="UP000008810"/>
    </source>
</evidence>
<evidence type="ECO:0000313" key="3">
    <source>
        <dbReference type="EnsemblPlants" id="PNT62366"/>
    </source>
</evidence>
<accession>A0A2K2CK11</accession>
<evidence type="ECO:0000256" key="1">
    <source>
        <dbReference type="SAM" id="MobiDB-lite"/>
    </source>
</evidence>
<reference evidence="3" key="3">
    <citation type="submission" date="2018-08" db="UniProtKB">
        <authorList>
            <consortium name="EnsemblPlants"/>
        </authorList>
    </citation>
    <scope>IDENTIFICATION</scope>
    <source>
        <strain evidence="3">cv. Bd21</strain>
    </source>
</reference>